<evidence type="ECO:0000256" key="1">
    <source>
        <dbReference type="SAM" id="Phobius"/>
    </source>
</evidence>
<keyword evidence="1" id="KW-0812">Transmembrane</keyword>
<sequence>MKQFMTIMRKEFLEYWRNFSWIWVPVVFIFLSIMDPLTTYYMPIILDSVGGLPEGAVFEIPELPAPEVLMMSLSEISMFGVLIIILLTMGTIAGERKSGIAELVLVKPVKYPIYITAKWLAKIKLFLTAFIIGMLVSWYYVNLLFDTIPFTDWLLTVIFYSFWLVFVVSLTIFYSTLLKNPGLVAAVSVGTLIGMSIINSIFSHHLTWFPNSLSSHILELHKSGSIPSELWGTAFVTIVLSIGLLFLSFFTFQKKELA</sequence>
<proteinExistence type="predicted"/>
<feature type="transmembrane region" description="Helical" evidence="1">
    <location>
        <begin position="230"/>
        <end position="252"/>
    </location>
</feature>
<dbReference type="AlphaFoldDB" id="A0A9J6RBY1"/>
<reference evidence="2" key="1">
    <citation type="submission" date="2022-11" db="EMBL/GenBank/DDBJ databases">
        <title>WGS of Natronobacillus azotifigens 24KS-1, an anaerobic diazotrophic haloalkaliphile from soda-rich habitats.</title>
        <authorList>
            <person name="Sorokin D.Y."/>
            <person name="Merkel A.Y."/>
        </authorList>
    </citation>
    <scope>NUCLEOTIDE SEQUENCE</scope>
    <source>
        <strain evidence="2">24KS-1</strain>
    </source>
</reference>
<accession>A0A9J6RBY1</accession>
<feature type="transmembrane region" description="Helical" evidence="1">
    <location>
        <begin position="21"/>
        <end position="42"/>
    </location>
</feature>
<keyword evidence="1" id="KW-1133">Transmembrane helix</keyword>
<dbReference type="Proteomes" id="UP001084197">
    <property type="component" value="Unassembled WGS sequence"/>
</dbReference>
<comment type="caution">
    <text evidence="2">The sequence shown here is derived from an EMBL/GenBank/DDBJ whole genome shotgun (WGS) entry which is preliminary data.</text>
</comment>
<keyword evidence="1" id="KW-0472">Membrane</keyword>
<evidence type="ECO:0000313" key="3">
    <source>
        <dbReference type="Proteomes" id="UP001084197"/>
    </source>
</evidence>
<evidence type="ECO:0000313" key="2">
    <source>
        <dbReference type="EMBL" id="MCZ0702843.1"/>
    </source>
</evidence>
<feature type="transmembrane region" description="Helical" evidence="1">
    <location>
        <begin position="182"/>
        <end position="202"/>
    </location>
</feature>
<dbReference type="RefSeq" id="WP_268779613.1">
    <property type="nucleotide sequence ID" value="NZ_JAPRAT010000009.1"/>
</dbReference>
<organism evidence="2 3">
    <name type="scientific">Natronobacillus azotifigens</name>
    <dbReference type="NCBI Taxonomy" id="472978"/>
    <lineage>
        <taxon>Bacteria</taxon>
        <taxon>Bacillati</taxon>
        <taxon>Bacillota</taxon>
        <taxon>Bacilli</taxon>
        <taxon>Bacillales</taxon>
        <taxon>Bacillaceae</taxon>
        <taxon>Natronobacillus</taxon>
    </lineage>
</organism>
<dbReference type="GO" id="GO:0005886">
    <property type="term" value="C:plasma membrane"/>
    <property type="evidence" value="ECO:0007669"/>
    <property type="project" value="UniProtKB-SubCell"/>
</dbReference>
<feature type="transmembrane region" description="Helical" evidence="1">
    <location>
        <begin position="123"/>
        <end position="141"/>
    </location>
</feature>
<dbReference type="EMBL" id="JAPRAT010000009">
    <property type="protein sequence ID" value="MCZ0702843.1"/>
    <property type="molecule type" value="Genomic_DNA"/>
</dbReference>
<feature type="transmembrane region" description="Helical" evidence="1">
    <location>
        <begin position="153"/>
        <end position="175"/>
    </location>
</feature>
<keyword evidence="3" id="KW-1185">Reference proteome</keyword>
<feature type="transmembrane region" description="Helical" evidence="1">
    <location>
        <begin position="68"/>
        <end position="87"/>
    </location>
</feature>
<dbReference type="GO" id="GO:0140359">
    <property type="term" value="F:ABC-type transporter activity"/>
    <property type="evidence" value="ECO:0007669"/>
    <property type="project" value="InterPro"/>
</dbReference>
<dbReference type="Pfam" id="PF12679">
    <property type="entry name" value="ABC2_membrane_2"/>
    <property type="match status" value="1"/>
</dbReference>
<protein>
    <submittedName>
        <fullName evidence="2">ABC transporter permease subunit</fullName>
    </submittedName>
</protein>
<name>A0A9J6RBY1_9BACI</name>
<gene>
    <name evidence="2" type="ORF">OWO01_06430</name>
</gene>